<feature type="compositionally biased region" description="Polar residues" evidence="8">
    <location>
        <begin position="42"/>
        <end position="58"/>
    </location>
</feature>
<keyword evidence="7" id="KW-0175">Coiled coil</keyword>
<comment type="subcellular location">
    <subcellularLocation>
        <location evidence="1">Nucleus</location>
    </subcellularLocation>
</comment>
<evidence type="ECO:0000256" key="6">
    <source>
        <dbReference type="ARBA" id="ARBA00023306"/>
    </source>
</evidence>
<organism evidence="9">
    <name type="scientific">Cacopsylla melanoneura</name>
    <dbReference type="NCBI Taxonomy" id="428564"/>
    <lineage>
        <taxon>Eukaryota</taxon>
        <taxon>Metazoa</taxon>
        <taxon>Ecdysozoa</taxon>
        <taxon>Arthropoda</taxon>
        <taxon>Hexapoda</taxon>
        <taxon>Insecta</taxon>
        <taxon>Pterygota</taxon>
        <taxon>Neoptera</taxon>
        <taxon>Paraneoptera</taxon>
        <taxon>Hemiptera</taxon>
        <taxon>Sternorrhyncha</taxon>
        <taxon>Psylloidea</taxon>
        <taxon>Psyllidae</taxon>
        <taxon>Psyllinae</taxon>
        <taxon>Cacopsylla</taxon>
    </lineage>
</organism>
<proteinExistence type="inferred from homology"/>
<comment type="similarity">
    <text evidence="2">Belongs to the MAD1 family.</text>
</comment>
<dbReference type="PANTHER" id="PTHR23168">
    <property type="entry name" value="MITOTIC SPINDLE ASSEMBLY CHECKPOINT PROTEIN MAD1 MITOTIC ARREST DEFICIENT-LIKE PROTEIN 1"/>
    <property type="match status" value="1"/>
</dbReference>
<feature type="coiled-coil region" evidence="7">
    <location>
        <begin position="391"/>
        <end position="432"/>
    </location>
</feature>
<evidence type="ECO:0000313" key="9">
    <source>
        <dbReference type="EMBL" id="CAG6644416.1"/>
    </source>
</evidence>
<reference evidence="9" key="1">
    <citation type="submission" date="2021-05" db="EMBL/GenBank/DDBJ databases">
        <authorList>
            <person name="Alioto T."/>
            <person name="Alioto T."/>
            <person name="Gomez Garrido J."/>
        </authorList>
    </citation>
    <scope>NUCLEOTIDE SEQUENCE</scope>
</reference>
<evidence type="ECO:0000256" key="8">
    <source>
        <dbReference type="SAM" id="MobiDB-lite"/>
    </source>
</evidence>
<name>A0A8D8R649_9HEMI</name>
<feature type="region of interest" description="Disordered" evidence="8">
    <location>
        <begin position="42"/>
        <end position="62"/>
    </location>
</feature>
<dbReference type="Gene3D" id="6.10.250.90">
    <property type="match status" value="1"/>
</dbReference>
<evidence type="ECO:0000256" key="1">
    <source>
        <dbReference type="ARBA" id="ARBA00004123"/>
    </source>
</evidence>
<keyword evidence="3" id="KW-0132">Cell division</keyword>
<dbReference type="GO" id="GO:0007094">
    <property type="term" value="P:mitotic spindle assembly checkpoint signaling"/>
    <property type="evidence" value="ECO:0007669"/>
    <property type="project" value="InterPro"/>
</dbReference>
<evidence type="ECO:0000256" key="2">
    <source>
        <dbReference type="ARBA" id="ARBA00008029"/>
    </source>
</evidence>
<dbReference type="GO" id="GO:0005635">
    <property type="term" value="C:nuclear envelope"/>
    <property type="evidence" value="ECO:0007669"/>
    <property type="project" value="TreeGrafter"/>
</dbReference>
<dbReference type="GO" id="GO:0051301">
    <property type="term" value="P:cell division"/>
    <property type="evidence" value="ECO:0007669"/>
    <property type="project" value="UniProtKB-KW"/>
</dbReference>
<evidence type="ECO:0000256" key="5">
    <source>
        <dbReference type="ARBA" id="ARBA00023242"/>
    </source>
</evidence>
<dbReference type="SUPFAM" id="SSF75704">
    <property type="entry name" value="Mitotic arrest deficient-like 1, Mad1"/>
    <property type="match status" value="1"/>
</dbReference>
<dbReference type="Gene3D" id="1.20.5.170">
    <property type="match status" value="1"/>
</dbReference>
<dbReference type="GO" id="GO:0051315">
    <property type="term" value="P:attachment of mitotic spindle microtubules to kinetochore"/>
    <property type="evidence" value="ECO:0007669"/>
    <property type="project" value="TreeGrafter"/>
</dbReference>
<dbReference type="Gene3D" id="3.30.457.60">
    <property type="match status" value="1"/>
</dbReference>
<feature type="coiled-coil region" evidence="7">
    <location>
        <begin position="142"/>
        <end position="353"/>
    </location>
</feature>
<protein>
    <submittedName>
        <fullName evidence="9">Mitotic spindle assembly checkpoint protein MAD1</fullName>
    </submittedName>
</protein>
<feature type="coiled-coil region" evidence="7">
    <location>
        <begin position="612"/>
        <end position="676"/>
    </location>
</feature>
<dbReference type="InterPro" id="IPR008672">
    <property type="entry name" value="Mad1"/>
</dbReference>
<evidence type="ECO:0000256" key="4">
    <source>
        <dbReference type="ARBA" id="ARBA00022776"/>
    </source>
</evidence>
<accession>A0A8D8R649</accession>
<dbReference type="PANTHER" id="PTHR23168:SF0">
    <property type="entry name" value="MITOTIC SPINDLE ASSEMBLY CHECKPOINT PROTEIN MAD1"/>
    <property type="match status" value="1"/>
</dbReference>
<dbReference type="Pfam" id="PF05557">
    <property type="entry name" value="MAD"/>
    <property type="match status" value="1"/>
</dbReference>
<dbReference type="GO" id="GO:0072686">
    <property type="term" value="C:mitotic spindle"/>
    <property type="evidence" value="ECO:0007669"/>
    <property type="project" value="TreeGrafter"/>
</dbReference>
<sequence length="833" mass="96353">MNNSDLEEPTCILKMLNEFNRNAPDVPSFPFVFERVSNVSHESSNNQAASTTAQSTGSVKKRKVVDVKNAASTLDESDRSLSDSFAENIPASPWESKTLRQDLIEARTKVKNLDYRYQELLSLKKSSDILYEKDRETFKYEEEKLTRKIREMERHLKQVRVRATKLEEELSDMKCTAPVAIAELEGEQHALEVQKSILNARVAELEEDLRRERSCHARLKAEWEAKVSSWDSEKQALESSLEKLRLELKEKNVTLQKQEMYKTKLMVAQQKVQELQLEVDNNRENVKQMDSMQQKLLNYADVLKENETLTKKVSNLRELISNNLLLEGQLEELKLQQKKAEENQSELIRLKAETMGLKQDLKQWTELARHYFRDKEVSSEHLLIVDMKDLVDRSQRNIIELTYEKKELQQELQKVKEKNTSLSLELETAHARDVKSKGLLEKYASSIRRLKKQNNLVTWERDDLRQMVDSFQKEVTLIGNTTFSDATSGGASGGEPDKCKIETLMSVIEGYTKRMKELEADKELVCVSSDQSSSSHPDVRRLTTERDELLKEKEELVKKEKELTDKVEHLNYQMEWRALKGDFDIRETKVLKLRHGPHDKESTSSTAGLGALDQLRMENEQLKEKIRILKEQGASGAVDVTIQAENNVSAAARQQVEELNAKIKSLQVQGKRLREVYKTSSQEFRETVYQLFGYKVDRTQNMYKLASMYADAPTDNLLFQSLEGELNLIETDYSKVLKPLLDLHLGQHHSIPMLMSGTIPETNYEYDKQYAGLNQHHSIPMLIHVYGYVWQTNHTTICKRKLPKVRQNIWRSAPYRVILPLSLHTPMDSDVML</sequence>
<evidence type="ECO:0000256" key="3">
    <source>
        <dbReference type="ARBA" id="ARBA00022618"/>
    </source>
</evidence>
<dbReference type="EMBL" id="HBUF01132217">
    <property type="protein sequence ID" value="CAG6644416.1"/>
    <property type="molecule type" value="Transcribed_RNA"/>
</dbReference>
<keyword evidence="4" id="KW-0498">Mitosis</keyword>
<feature type="coiled-coil region" evidence="7">
    <location>
        <begin position="501"/>
        <end position="573"/>
    </location>
</feature>
<keyword evidence="6" id="KW-0131">Cell cycle</keyword>
<dbReference type="AlphaFoldDB" id="A0A8D8R649"/>
<evidence type="ECO:0000256" key="7">
    <source>
        <dbReference type="SAM" id="Coils"/>
    </source>
</evidence>
<keyword evidence="5" id="KW-0539">Nucleus</keyword>
<dbReference type="GO" id="GO:0000776">
    <property type="term" value="C:kinetochore"/>
    <property type="evidence" value="ECO:0007669"/>
    <property type="project" value="TreeGrafter"/>
</dbReference>